<dbReference type="Proteomes" id="UP000516173">
    <property type="component" value="Chromosome"/>
</dbReference>
<evidence type="ECO:0000313" key="2">
    <source>
        <dbReference type="EMBL" id="BCK57864.1"/>
    </source>
</evidence>
<protein>
    <submittedName>
        <fullName evidence="2">Uncharacterized protein</fullName>
    </submittedName>
</protein>
<dbReference type="GeneID" id="80350073"/>
<proteinExistence type="predicted"/>
<keyword evidence="1" id="KW-0472">Membrane</keyword>
<evidence type="ECO:0000313" key="3">
    <source>
        <dbReference type="Proteomes" id="UP000516173"/>
    </source>
</evidence>
<accession>A0A7G1KXL0</accession>
<name>A0A7G1KXL0_9NOCA</name>
<dbReference type="KEGG" id="nwl:NWFMUON74_56360"/>
<dbReference type="RefSeq" id="WP_187684709.1">
    <property type="nucleotide sequence ID" value="NZ_AP023396.1"/>
</dbReference>
<feature type="transmembrane region" description="Helical" evidence="1">
    <location>
        <begin position="37"/>
        <end position="58"/>
    </location>
</feature>
<gene>
    <name evidence="2" type="ORF">NWFMUON74_56360</name>
</gene>
<evidence type="ECO:0000256" key="1">
    <source>
        <dbReference type="SAM" id="Phobius"/>
    </source>
</evidence>
<dbReference type="AlphaFoldDB" id="A0A7G1KXL0"/>
<keyword evidence="1" id="KW-0812">Transmembrane</keyword>
<reference evidence="2 3" key="1">
    <citation type="submission" date="2020-08" db="EMBL/GenBank/DDBJ databases">
        <title>Genome Sequencing of Nocardia wallacei strain FMUON74 and assembly.</title>
        <authorList>
            <person name="Toyokawa M."/>
            <person name="Uesaka K."/>
        </authorList>
    </citation>
    <scope>NUCLEOTIDE SEQUENCE [LARGE SCALE GENOMIC DNA]</scope>
    <source>
        <strain evidence="2 3">FMUON74</strain>
    </source>
</reference>
<keyword evidence="1" id="KW-1133">Transmembrane helix</keyword>
<feature type="transmembrane region" description="Helical" evidence="1">
    <location>
        <begin position="12"/>
        <end position="31"/>
    </location>
</feature>
<dbReference type="EMBL" id="AP023396">
    <property type="protein sequence ID" value="BCK57864.1"/>
    <property type="molecule type" value="Genomic_DNA"/>
</dbReference>
<keyword evidence="3" id="KW-1185">Reference proteome</keyword>
<organism evidence="2 3">
    <name type="scientific">Nocardia wallacei</name>
    <dbReference type="NCBI Taxonomy" id="480035"/>
    <lineage>
        <taxon>Bacteria</taxon>
        <taxon>Bacillati</taxon>
        <taxon>Actinomycetota</taxon>
        <taxon>Actinomycetes</taxon>
        <taxon>Mycobacteriales</taxon>
        <taxon>Nocardiaceae</taxon>
        <taxon>Nocardia</taxon>
    </lineage>
</organism>
<sequence>MSDSEHKDPIKWFFRACLMVLFGVVALSMTIDILIQIWPWLVGVGILVGIVVVGIEVWRARRQPW</sequence>